<dbReference type="EMBL" id="LT629710">
    <property type="protein sequence ID" value="SDP50354.1"/>
    <property type="molecule type" value="Genomic_DNA"/>
</dbReference>
<proteinExistence type="predicted"/>
<reference evidence="2 3" key="1">
    <citation type="submission" date="2016-10" db="EMBL/GenBank/DDBJ databases">
        <authorList>
            <person name="de Groot N.N."/>
        </authorList>
    </citation>
    <scope>NUCLEOTIDE SEQUENCE [LARGE SCALE GENOMIC DNA]</scope>
    <source>
        <strain evidence="3">P4-7,KCTC 19426,CECT 7604</strain>
    </source>
</reference>
<keyword evidence="3" id="KW-1185">Reference proteome</keyword>
<keyword evidence="1" id="KW-1133">Transmembrane helix</keyword>
<feature type="transmembrane region" description="Helical" evidence="1">
    <location>
        <begin position="20"/>
        <end position="38"/>
    </location>
</feature>
<keyword evidence="1" id="KW-0812">Transmembrane</keyword>
<sequence length="68" mass="7321">MSRTVCWVALRKQVRQAGNIFVGTVLTVVGVIALVHAGNAQSRVFAVFVLLIGLAAIYLAIAALRRRT</sequence>
<dbReference type="AlphaFoldDB" id="A0A1H0T8L3"/>
<name>A0A1H0T8L3_9ACTN</name>
<protein>
    <submittedName>
        <fullName evidence="2">Uncharacterized protein</fullName>
    </submittedName>
</protein>
<dbReference type="STRING" id="1090615.SAMN04515671_4527"/>
<accession>A0A1H0T8L3</accession>
<evidence type="ECO:0000313" key="3">
    <source>
        <dbReference type="Proteomes" id="UP000198741"/>
    </source>
</evidence>
<evidence type="ECO:0000256" key="1">
    <source>
        <dbReference type="SAM" id="Phobius"/>
    </source>
</evidence>
<gene>
    <name evidence="2" type="ORF">SAMN04515671_4527</name>
</gene>
<organism evidence="2 3">
    <name type="scientific">Nakamurella panacisegetis</name>
    <dbReference type="NCBI Taxonomy" id="1090615"/>
    <lineage>
        <taxon>Bacteria</taxon>
        <taxon>Bacillati</taxon>
        <taxon>Actinomycetota</taxon>
        <taxon>Actinomycetes</taxon>
        <taxon>Nakamurellales</taxon>
        <taxon>Nakamurellaceae</taxon>
        <taxon>Nakamurella</taxon>
    </lineage>
</organism>
<keyword evidence="1" id="KW-0472">Membrane</keyword>
<feature type="transmembrane region" description="Helical" evidence="1">
    <location>
        <begin position="44"/>
        <end position="64"/>
    </location>
</feature>
<dbReference type="Proteomes" id="UP000198741">
    <property type="component" value="Chromosome I"/>
</dbReference>
<evidence type="ECO:0000313" key="2">
    <source>
        <dbReference type="EMBL" id="SDP50354.1"/>
    </source>
</evidence>